<dbReference type="Pfam" id="PF20231">
    <property type="entry name" value="DUF6589"/>
    <property type="match status" value="1"/>
</dbReference>
<name>S8DN77_FOMSC</name>
<dbReference type="eggNOG" id="ENOG502S7C8">
    <property type="taxonomic scope" value="Eukaryota"/>
</dbReference>
<organism evidence="2 3">
    <name type="scientific">Fomitopsis schrenkii</name>
    <name type="common">Brown rot fungus</name>
    <dbReference type="NCBI Taxonomy" id="2126942"/>
    <lineage>
        <taxon>Eukaryota</taxon>
        <taxon>Fungi</taxon>
        <taxon>Dikarya</taxon>
        <taxon>Basidiomycota</taxon>
        <taxon>Agaricomycotina</taxon>
        <taxon>Agaricomycetes</taxon>
        <taxon>Polyporales</taxon>
        <taxon>Fomitopsis</taxon>
    </lineage>
</organism>
<dbReference type="EMBL" id="KE504369">
    <property type="protein sequence ID" value="EPS92738.1"/>
    <property type="molecule type" value="Genomic_DNA"/>
</dbReference>
<dbReference type="InParanoid" id="S8DN77"/>
<keyword evidence="3" id="KW-1185">Reference proteome</keyword>
<gene>
    <name evidence="2" type="ORF">FOMPIDRAFT_1137387</name>
</gene>
<protein>
    <recommendedName>
        <fullName evidence="1">DUF6589 domain-containing protein</fullName>
    </recommendedName>
</protein>
<proteinExistence type="predicted"/>
<feature type="domain" description="DUF6589" evidence="1">
    <location>
        <begin position="46"/>
        <end position="163"/>
    </location>
</feature>
<evidence type="ECO:0000259" key="1">
    <source>
        <dbReference type="Pfam" id="PF20231"/>
    </source>
</evidence>
<dbReference type="OrthoDB" id="2801612at2759"/>
<feature type="non-terminal residue" evidence="2">
    <location>
        <position position="163"/>
    </location>
</feature>
<evidence type="ECO:0000313" key="3">
    <source>
        <dbReference type="Proteomes" id="UP000015241"/>
    </source>
</evidence>
<evidence type="ECO:0000313" key="2">
    <source>
        <dbReference type="EMBL" id="EPS92738.1"/>
    </source>
</evidence>
<dbReference type="HOGENOM" id="CLU_1678204_0_0_1"/>
<dbReference type="STRING" id="743788.S8DN77"/>
<dbReference type="InterPro" id="IPR046496">
    <property type="entry name" value="DUF6589"/>
</dbReference>
<sequence length="163" mass="17967">MLFHIAEQRTGHKTTQQNGTCATAFGLYEADPENMLTADYLHSFVKAPSLALRHVLLSSSGTIAFHHLMRHTVLSIIVNYGGPAFERFKSAASPSLPLRSRPIPLHKTDIFPLPTMNIDELTIVGNAEVVERIFSDVGLDMAATDFTRTVKLIAGDHLSINRI</sequence>
<accession>S8DN77</accession>
<dbReference type="Proteomes" id="UP000015241">
    <property type="component" value="Unassembled WGS sequence"/>
</dbReference>
<dbReference type="AlphaFoldDB" id="S8DN77"/>
<reference evidence="2 3" key="1">
    <citation type="journal article" date="2012" name="Science">
        <title>The Paleozoic origin of enzymatic lignin decomposition reconstructed from 31 fungal genomes.</title>
        <authorList>
            <person name="Floudas D."/>
            <person name="Binder M."/>
            <person name="Riley R."/>
            <person name="Barry K."/>
            <person name="Blanchette R.A."/>
            <person name="Henrissat B."/>
            <person name="Martinez A.T."/>
            <person name="Otillar R."/>
            <person name="Spatafora J.W."/>
            <person name="Yadav J.S."/>
            <person name="Aerts A."/>
            <person name="Benoit I."/>
            <person name="Boyd A."/>
            <person name="Carlson A."/>
            <person name="Copeland A."/>
            <person name="Coutinho P.M."/>
            <person name="de Vries R.P."/>
            <person name="Ferreira P."/>
            <person name="Findley K."/>
            <person name="Foster B."/>
            <person name="Gaskell J."/>
            <person name="Glotzer D."/>
            <person name="Gorecki P."/>
            <person name="Heitman J."/>
            <person name="Hesse C."/>
            <person name="Hori C."/>
            <person name="Igarashi K."/>
            <person name="Jurgens J.A."/>
            <person name="Kallen N."/>
            <person name="Kersten P."/>
            <person name="Kohler A."/>
            <person name="Kuees U."/>
            <person name="Kumar T.K.A."/>
            <person name="Kuo A."/>
            <person name="LaButti K."/>
            <person name="Larrondo L.F."/>
            <person name="Lindquist E."/>
            <person name="Ling A."/>
            <person name="Lombard V."/>
            <person name="Lucas S."/>
            <person name="Lundell T."/>
            <person name="Martin R."/>
            <person name="McLaughlin D.J."/>
            <person name="Morgenstern I."/>
            <person name="Morin E."/>
            <person name="Murat C."/>
            <person name="Nagy L.G."/>
            <person name="Nolan M."/>
            <person name="Ohm R.A."/>
            <person name="Patyshakuliyeva A."/>
            <person name="Rokas A."/>
            <person name="Ruiz-Duenas F.J."/>
            <person name="Sabat G."/>
            <person name="Salamov A."/>
            <person name="Samejima M."/>
            <person name="Schmutz J."/>
            <person name="Slot J.C."/>
            <person name="St John F."/>
            <person name="Stenlid J."/>
            <person name="Sun H."/>
            <person name="Sun S."/>
            <person name="Syed K."/>
            <person name="Tsang A."/>
            <person name="Wiebenga A."/>
            <person name="Young D."/>
            <person name="Pisabarro A."/>
            <person name="Eastwood D.C."/>
            <person name="Martin F."/>
            <person name="Cullen D."/>
            <person name="Grigoriev I.V."/>
            <person name="Hibbett D.S."/>
        </authorList>
    </citation>
    <scope>NUCLEOTIDE SEQUENCE</scope>
    <source>
        <strain evidence="3">FP-58527</strain>
    </source>
</reference>